<organism evidence="1">
    <name type="scientific">marine sediment metagenome</name>
    <dbReference type="NCBI Taxonomy" id="412755"/>
    <lineage>
        <taxon>unclassified sequences</taxon>
        <taxon>metagenomes</taxon>
        <taxon>ecological metagenomes</taxon>
    </lineage>
</organism>
<gene>
    <name evidence="1" type="ORF">LCGC14_0506750</name>
</gene>
<proteinExistence type="predicted"/>
<name>A0A0F9S2F3_9ZZZZ</name>
<dbReference type="AlphaFoldDB" id="A0A0F9S2F3"/>
<protein>
    <submittedName>
        <fullName evidence="1">Uncharacterized protein</fullName>
    </submittedName>
</protein>
<accession>A0A0F9S2F3</accession>
<evidence type="ECO:0000313" key="1">
    <source>
        <dbReference type="EMBL" id="KKN62965.1"/>
    </source>
</evidence>
<comment type="caution">
    <text evidence="1">The sequence shown here is derived from an EMBL/GenBank/DDBJ whole genome shotgun (WGS) entry which is preliminary data.</text>
</comment>
<reference evidence="1" key="1">
    <citation type="journal article" date="2015" name="Nature">
        <title>Complex archaea that bridge the gap between prokaryotes and eukaryotes.</title>
        <authorList>
            <person name="Spang A."/>
            <person name="Saw J.H."/>
            <person name="Jorgensen S.L."/>
            <person name="Zaremba-Niedzwiedzka K."/>
            <person name="Martijn J."/>
            <person name="Lind A.E."/>
            <person name="van Eijk R."/>
            <person name="Schleper C."/>
            <person name="Guy L."/>
            <person name="Ettema T.J."/>
        </authorList>
    </citation>
    <scope>NUCLEOTIDE SEQUENCE</scope>
</reference>
<dbReference type="EMBL" id="LAZR01000606">
    <property type="protein sequence ID" value="KKN62965.1"/>
    <property type="molecule type" value="Genomic_DNA"/>
</dbReference>
<sequence>MKLRLRTLKFSVIITLQLNCIDVNSCIGDL</sequence>